<feature type="region of interest" description="Disordered" evidence="1">
    <location>
        <begin position="126"/>
        <end position="212"/>
    </location>
</feature>
<dbReference type="EMBL" id="MKGL01000574">
    <property type="protein sequence ID" value="RNE97329.1"/>
    <property type="molecule type" value="Genomic_DNA"/>
</dbReference>
<protein>
    <submittedName>
        <fullName evidence="2">Uncharacterized protein</fullName>
    </submittedName>
</protein>
<evidence type="ECO:0000256" key="1">
    <source>
        <dbReference type="SAM" id="MobiDB-lite"/>
    </source>
</evidence>
<dbReference type="OMA" id="NSKLKYC"/>
<dbReference type="AlphaFoldDB" id="A0A422MVW5"/>
<proteinExistence type="predicted"/>
<accession>A0A422MVW5</accession>
<feature type="compositionally biased region" description="Basic residues" evidence="1">
    <location>
        <begin position="150"/>
        <end position="159"/>
    </location>
</feature>
<dbReference type="VEuPathDB" id="TriTrypDB:TRSC58_07256"/>
<dbReference type="GeneID" id="40333317"/>
<organism evidence="2 3">
    <name type="scientific">Trypanosoma rangeli</name>
    <dbReference type="NCBI Taxonomy" id="5698"/>
    <lineage>
        <taxon>Eukaryota</taxon>
        <taxon>Discoba</taxon>
        <taxon>Euglenozoa</taxon>
        <taxon>Kinetoplastea</taxon>
        <taxon>Metakinetoplastina</taxon>
        <taxon>Trypanosomatida</taxon>
        <taxon>Trypanosomatidae</taxon>
        <taxon>Trypanosoma</taxon>
        <taxon>Herpetosoma</taxon>
    </lineage>
</organism>
<dbReference type="OrthoDB" id="248339at2759"/>
<dbReference type="Proteomes" id="UP000283634">
    <property type="component" value="Unassembled WGS sequence"/>
</dbReference>
<reference evidence="2 3" key="1">
    <citation type="journal article" date="2018" name="BMC Genomics">
        <title>Genomic comparison of Trypanosoma conorhini and Trypanosoma rangeli to Trypanosoma cruzi strains of high and low virulence.</title>
        <authorList>
            <person name="Bradwell K.R."/>
            <person name="Koparde V.N."/>
            <person name="Matveyev A.V."/>
            <person name="Serrano M.G."/>
            <person name="Alves J.M."/>
            <person name="Parikh H."/>
            <person name="Huang B."/>
            <person name="Lee V."/>
            <person name="Espinosa-Alvarez O."/>
            <person name="Ortiz P.A."/>
            <person name="Costa-Martins A.G."/>
            <person name="Teixeira M.M."/>
            <person name="Buck G.A."/>
        </authorList>
    </citation>
    <scope>NUCLEOTIDE SEQUENCE [LARGE SCALE GENOMIC DNA]</scope>
    <source>
        <strain evidence="2 3">AM80</strain>
    </source>
</reference>
<evidence type="ECO:0000313" key="2">
    <source>
        <dbReference type="EMBL" id="RNE97329.1"/>
    </source>
</evidence>
<comment type="caution">
    <text evidence="2">The sequence shown here is derived from an EMBL/GenBank/DDBJ whole genome shotgun (WGS) entry which is preliminary data.</text>
</comment>
<evidence type="ECO:0000313" key="3">
    <source>
        <dbReference type="Proteomes" id="UP000283634"/>
    </source>
</evidence>
<name>A0A422MVW5_TRYRA</name>
<feature type="compositionally biased region" description="Basic and acidic residues" evidence="1">
    <location>
        <begin position="126"/>
        <end position="137"/>
    </location>
</feature>
<dbReference type="RefSeq" id="XP_029234069.1">
    <property type="nucleotide sequence ID" value="XM_029386071.1"/>
</dbReference>
<sequence length="212" mass="22561">MQESLSFAEVVARGASTLSAELGGVVAYNLCATTDATPPLGCPTDSAPIGGAGPLPIVRPAGGETYVEAVKSRSLKLNGVPVNVGKVLGCVESQTNSTLQEQESVLSSWADDDQCFFDSIRIAHEEAEKSKDTERPQQRRGSGQSEGGFKQKRVGRRWRFISGGESSNNSGGRRRGPHSNNNNSKLKYCNAFQKMGGTEPPNLSGGRFASLR</sequence>
<keyword evidence="3" id="KW-1185">Reference proteome</keyword>
<feature type="compositionally biased region" description="Low complexity" evidence="1">
    <location>
        <begin position="162"/>
        <end position="171"/>
    </location>
</feature>
<gene>
    <name evidence="2" type="ORF">TraAM80_09384</name>
</gene>